<evidence type="ECO:0000313" key="12">
    <source>
        <dbReference type="EMBL" id="CAH3036447.1"/>
    </source>
</evidence>
<accession>A0ABN8MXE6</accession>
<reference evidence="12 13" key="1">
    <citation type="submission" date="2022-05" db="EMBL/GenBank/DDBJ databases">
        <authorList>
            <consortium name="Genoscope - CEA"/>
            <person name="William W."/>
        </authorList>
    </citation>
    <scope>NUCLEOTIDE SEQUENCE [LARGE SCALE GENOMIC DNA]</scope>
</reference>
<evidence type="ECO:0000256" key="5">
    <source>
        <dbReference type="ARBA" id="ARBA00023159"/>
    </source>
</evidence>
<dbReference type="InterPro" id="IPR035441">
    <property type="entry name" value="TFIIS/LEDGF_dom_sf"/>
</dbReference>
<keyword evidence="13" id="KW-1185">Reference proteome</keyword>
<gene>
    <name evidence="12" type="ORF">PLOB_00030982</name>
</gene>
<dbReference type="Gene3D" id="1.20.930.10">
    <property type="entry name" value="Conserved domain common to transcription factors TFIIS, elongin A, CRSP70"/>
    <property type="match status" value="1"/>
</dbReference>
<dbReference type="SMART" id="SM00509">
    <property type="entry name" value="TFS2N"/>
    <property type="match status" value="1"/>
</dbReference>
<evidence type="ECO:0000256" key="7">
    <source>
        <dbReference type="ARBA" id="ARBA00023242"/>
    </source>
</evidence>
<feature type="compositionally biased region" description="Polar residues" evidence="10">
    <location>
        <begin position="162"/>
        <end position="186"/>
    </location>
</feature>
<dbReference type="PANTHER" id="PTHR15201">
    <property type="entry name" value="CRSP70"/>
    <property type="match status" value="1"/>
</dbReference>
<organism evidence="12 13">
    <name type="scientific">Porites lobata</name>
    <dbReference type="NCBI Taxonomy" id="104759"/>
    <lineage>
        <taxon>Eukaryota</taxon>
        <taxon>Metazoa</taxon>
        <taxon>Cnidaria</taxon>
        <taxon>Anthozoa</taxon>
        <taxon>Hexacorallia</taxon>
        <taxon>Scleractinia</taxon>
        <taxon>Fungiina</taxon>
        <taxon>Poritidae</taxon>
        <taxon>Porites</taxon>
    </lineage>
</organism>
<feature type="compositionally biased region" description="Polar residues" evidence="10">
    <location>
        <begin position="196"/>
        <end position="224"/>
    </location>
</feature>
<dbReference type="Pfam" id="PF08711">
    <property type="entry name" value="Med26"/>
    <property type="match status" value="1"/>
</dbReference>
<keyword evidence="7 9" id="KW-0539">Nucleus</keyword>
<keyword evidence="6" id="KW-0804">Transcription</keyword>
<evidence type="ECO:0000256" key="9">
    <source>
        <dbReference type="PROSITE-ProRule" id="PRU00649"/>
    </source>
</evidence>
<comment type="similarity">
    <text evidence="2">Belongs to the Mediator complex subunit 26 family.</text>
</comment>
<dbReference type="EMBL" id="CALNXK010000004">
    <property type="protein sequence ID" value="CAH3036447.1"/>
    <property type="molecule type" value="Genomic_DNA"/>
</dbReference>
<dbReference type="InterPro" id="IPR003617">
    <property type="entry name" value="TFIIS/CRSP70_N_sub"/>
</dbReference>
<dbReference type="PANTHER" id="PTHR15201:SF1">
    <property type="entry name" value="MEDIATOR OF RNA POLYMERASE II TRANSCRIPTION SUBUNIT 26"/>
    <property type="match status" value="1"/>
</dbReference>
<feature type="region of interest" description="Disordered" evidence="10">
    <location>
        <begin position="90"/>
        <end position="334"/>
    </location>
</feature>
<feature type="compositionally biased region" description="Polar residues" evidence="10">
    <location>
        <begin position="142"/>
        <end position="151"/>
    </location>
</feature>
<dbReference type="PROSITE" id="PS51319">
    <property type="entry name" value="TFIIS_N"/>
    <property type="match status" value="1"/>
</dbReference>
<evidence type="ECO:0000256" key="3">
    <source>
        <dbReference type="ARBA" id="ARBA00019686"/>
    </source>
</evidence>
<evidence type="ECO:0000256" key="10">
    <source>
        <dbReference type="SAM" id="MobiDB-lite"/>
    </source>
</evidence>
<dbReference type="InterPro" id="IPR042376">
    <property type="entry name" value="MED26"/>
</dbReference>
<sequence>MQHSPQEIKTTLERVVDADGNVLDMAAVLEVVTILERLPITKEALEKTRIGKTINLLRKKTTNEELAKRAKGLVKKWQKLVINHLETLRNTDSPINGGRLSSPQINGTIRDGEKPASPSVERAGKSKILEGKKRGVKRKRNSCSSNENSPSVLLKSDDSESHPGTPNSGQETALGGHTSSLSTSFPDLQLDKEKISSSPLPESSQDGDTESAFSSSQLTQSQMFQEGDKNKEHLSSVPQMTDSQSTENNSISVDSGISSQSSVSITEEFDKENQSASVKSELNNCQSSSTKVDISQDSKNDFTDTRWNSKSPTADMTSESNVESKTDGNISGTEEVLPQEVLGDQDTPTSPTPKELVLDVHVEANGITGRYGTDGTWYDWTEAMPSSDGALQVLPYVILE</sequence>
<evidence type="ECO:0000256" key="2">
    <source>
        <dbReference type="ARBA" id="ARBA00009681"/>
    </source>
</evidence>
<dbReference type="CDD" id="cd00183">
    <property type="entry name" value="TFIIS_I"/>
    <property type="match status" value="1"/>
</dbReference>
<evidence type="ECO:0000256" key="6">
    <source>
        <dbReference type="ARBA" id="ARBA00023163"/>
    </source>
</evidence>
<protein>
    <recommendedName>
        <fullName evidence="3">Mediator of RNA polymerase II transcription subunit 26</fullName>
    </recommendedName>
    <alternativeName>
        <fullName evidence="8">Mediator complex subunit 26</fullName>
    </alternativeName>
</protein>
<feature type="compositionally biased region" description="Polar residues" evidence="10">
    <location>
        <begin position="305"/>
        <end position="332"/>
    </location>
</feature>
<name>A0ABN8MXE6_9CNID</name>
<keyword evidence="5" id="KW-0010">Activator</keyword>
<feature type="domain" description="TFIIS N-terminal" evidence="11">
    <location>
        <begin position="6"/>
        <end position="84"/>
    </location>
</feature>
<feature type="compositionally biased region" description="Low complexity" evidence="10">
    <location>
        <begin position="250"/>
        <end position="265"/>
    </location>
</feature>
<dbReference type="Proteomes" id="UP001159405">
    <property type="component" value="Unassembled WGS sequence"/>
</dbReference>
<feature type="compositionally biased region" description="Basic and acidic residues" evidence="10">
    <location>
        <begin position="122"/>
        <end position="133"/>
    </location>
</feature>
<proteinExistence type="inferred from homology"/>
<feature type="compositionally biased region" description="Polar residues" evidence="10">
    <location>
        <begin position="236"/>
        <end position="249"/>
    </location>
</feature>
<comment type="subcellular location">
    <subcellularLocation>
        <location evidence="1 9">Nucleus</location>
    </subcellularLocation>
</comment>
<feature type="compositionally biased region" description="Basic and acidic residues" evidence="10">
    <location>
        <begin position="294"/>
        <end position="304"/>
    </location>
</feature>
<keyword evidence="4" id="KW-0805">Transcription regulation</keyword>
<dbReference type="SUPFAM" id="SSF47676">
    <property type="entry name" value="Conserved domain common to transcription factors TFIIS, elongin A, CRSP70"/>
    <property type="match status" value="1"/>
</dbReference>
<evidence type="ECO:0000256" key="8">
    <source>
        <dbReference type="ARBA" id="ARBA00031968"/>
    </source>
</evidence>
<comment type="caution">
    <text evidence="12">The sequence shown here is derived from an EMBL/GenBank/DDBJ whole genome shotgun (WGS) entry which is preliminary data.</text>
</comment>
<feature type="compositionally biased region" description="Polar residues" evidence="10">
    <location>
        <begin position="90"/>
        <end position="107"/>
    </location>
</feature>
<feature type="compositionally biased region" description="Polar residues" evidence="10">
    <location>
        <begin position="274"/>
        <end position="293"/>
    </location>
</feature>
<evidence type="ECO:0000256" key="1">
    <source>
        <dbReference type="ARBA" id="ARBA00004123"/>
    </source>
</evidence>
<evidence type="ECO:0000313" key="13">
    <source>
        <dbReference type="Proteomes" id="UP001159405"/>
    </source>
</evidence>
<evidence type="ECO:0000256" key="4">
    <source>
        <dbReference type="ARBA" id="ARBA00023015"/>
    </source>
</evidence>
<evidence type="ECO:0000259" key="11">
    <source>
        <dbReference type="PROSITE" id="PS51319"/>
    </source>
</evidence>
<dbReference type="InterPro" id="IPR017923">
    <property type="entry name" value="TFIIS_N"/>
</dbReference>